<dbReference type="GO" id="GO:0005886">
    <property type="term" value="C:plasma membrane"/>
    <property type="evidence" value="ECO:0007669"/>
    <property type="project" value="UniProtKB-SubCell"/>
</dbReference>
<dbReference type="PROSITE" id="PS50928">
    <property type="entry name" value="ABC_TM1"/>
    <property type="match status" value="1"/>
</dbReference>
<keyword evidence="2 7" id="KW-0813">Transport</keyword>
<evidence type="ECO:0000256" key="7">
    <source>
        <dbReference type="RuleBase" id="RU363032"/>
    </source>
</evidence>
<dbReference type="RefSeq" id="WP_203366311.1">
    <property type="nucleotide sequence ID" value="NZ_WSFT01000031.1"/>
</dbReference>
<comment type="caution">
    <text evidence="9">The sequence shown here is derived from an EMBL/GenBank/DDBJ whole genome shotgun (WGS) entry which is preliminary data.</text>
</comment>
<dbReference type="PANTHER" id="PTHR30151:SF0">
    <property type="entry name" value="ABC TRANSPORTER PERMEASE PROTEIN MJ0413-RELATED"/>
    <property type="match status" value="1"/>
</dbReference>
<keyword evidence="6 7" id="KW-0472">Membrane</keyword>
<feature type="domain" description="ABC transmembrane type-1" evidence="8">
    <location>
        <begin position="58"/>
        <end position="242"/>
    </location>
</feature>
<comment type="subcellular location">
    <subcellularLocation>
        <location evidence="1 7">Cell membrane</location>
        <topology evidence="1 7">Multi-pass membrane protein</topology>
    </subcellularLocation>
</comment>
<dbReference type="CDD" id="cd06261">
    <property type="entry name" value="TM_PBP2"/>
    <property type="match status" value="1"/>
</dbReference>
<evidence type="ECO:0000259" key="8">
    <source>
        <dbReference type="PROSITE" id="PS50928"/>
    </source>
</evidence>
<comment type="similarity">
    <text evidence="7">Belongs to the binding-protein-dependent transport system permease family.</text>
</comment>
<evidence type="ECO:0000256" key="2">
    <source>
        <dbReference type="ARBA" id="ARBA00022448"/>
    </source>
</evidence>
<feature type="transmembrane region" description="Helical" evidence="7">
    <location>
        <begin position="124"/>
        <end position="143"/>
    </location>
</feature>
<evidence type="ECO:0000313" key="9">
    <source>
        <dbReference type="EMBL" id="MBS4538389.1"/>
    </source>
</evidence>
<dbReference type="AlphaFoldDB" id="A0A942Z8V2"/>
<protein>
    <submittedName>
        <fullName evidence="9">ABC transporter permease</fullName>
    </submittedName>
</protein>
<dbReference type="PANTHER" id="PTHR30151">
    <property type="entry name" value="ALKANE SULFONATE ABC TRANSPORTER-RELATED, MEMBRANE SUBUNIT"/>
    <property type="match status" value="1"/>
</dbReference>
<dbReference type="InterPro" id="IPR000515">
    <property type="entry name" value="MetI-like"/>
</dbReference>
<feature type="transmembrane region" description="Helical" evidence="7">
    <location>
        <begin position="185"/>
        <end position="208"/>
    </location>
</feature>
<proteinExistence type="inferred from homology"/>
<dbReference type="Proteomes" id="UP000724672">
    <property type="component" value="Unassembled WGS sequence"/>
</dbReference>
<dbReference type="Pfam" id="PF00528">
    <property type="entry name" value="BPD_transp_1"/>
    <property type="match status" value="1"/>
</dbReference>
<feature type="transmembrane region" description="Helical" evidence="7">
    <location>
        <begin position="96"/>
        <end position="118"/>
    </location>
</feature>
<feature type="transmembrane region" description="Helical" evidence="7">
    <location>
        <begin position="12"/>
        <end position="30"/>
    </location>
</feature>
<evidence type="ECO:0000256" key="5">
    <source>
        <dbReference type="ARBA" id="ARBA00022989"/>
    </source>
</evidence>
<evidence type="ECO:0000313" key="10">
    <source>
        <dbReference type="Proteomes" id="UP000724672"/>
    </source>
</evidence>
<dbReference type="Gene3D" id="1.10.3720.10">
    <property type="entry name" value="MetI-like"/>
    <property type="match status" value="1"/>
</dbReference>
<feature type="transmembrane region" description="Helical" evidence="7">
    <location>
        <begin position="220"/>
        <end position="238"/>
    </location>
</feature>
<keyword evidence="4 7" id="KW-0812">Transmembrane</keyword>
<dbReference type="InterPro" id="IPR035906">
    <property type="entry name" value="MetI-like_sf"/>
</dbReference>
<evidence type="ECO:0000256" key="6">
    <source>
        <dbReference type="ARBA" id="ARBA00023136"/>
    </source>
</evidence>
<organism evidence="9 10">
    <name type="scientific">Anaeromonas frigoriresistens</name>
    <dbReference type="NCBI Taxonomy" id="2683708"/>
    <lineage>
        <taxon>Bacteria</taxon>
        <taxon>Bacillati</taxon>
        <taxon>Bacillota</taxon>
        <taxon>Tissierellia</taxon>
        <taxon>Tissierellales</taxon>
        <taxon>Thermohalobacteraceae</taxon>
        <taxon>Anaeromonas</taxon>
    </lineage>
</organism>
<evidence type="ECO:0000256" key="1">
    <source>
        <dbReference type="ARBA" id="ARBA00004651"/>
    </source>
</evidence>
<feature type="transmembrane region" description="Helical" evidence="7">
    <location>
        <begin position="42"/>
        <end position="59"/>
    </location>
</feature>
<gene>
    <name evidence="9" type="ORF">GOQ27_07925</name>
</gene>
<accession>A0A942Z8V2</accession>
<sequence>MRVLNKLTKYKSIYGFIIILILWYILHKGIDSSIVPSPYETIIAFINALINGSLLLHLLVSLLRIVSAVSIAMIIGIPMGLWMGSNSRADAIISPVTYLLYPIPKIAFLPVFMLLFGLGNLSKIVLIITIIFFQVLLATRDGVKEIPTNLIYSVKSLGLNHWQTYLHLVIPSTLPKIISALRISVGISISVLFFAENFATTYGIGYYIMNSWAIVQYKEMFAGILGLSLMSYLIFKIIDLIEGKVCAWMFVGK</sequence>
<dbReference type="GO" id="GO:0055085">
    <property type="term" value="P:transmembrane transport"/>
    <property type="evidence" value="ECO:0007669"/>
    <property type="project" value="InterPro"/>
</dbReference>
<keyword evidence="5 7" id="KW-1133">Transmembrane helix</keyword>
<name>A0A942Z8V2_9FIRM</name>
<dbReference type="SUPFAM" id="SSF161098">
    <property type="entry name" value="MetI-like"/>
    <property type="match status" value="1"/>
</dbReference>
<reference evidence="9" key="1">
    <citation type="submission" date="2019-12" db="EMBL/GenBank/DDBJ databases">
        <title>Clostridiaceae gen. nov. sp. nov., isolated from sediment in Xinjiang, China.</title>
        <authorList>
            <person name="Zhang R."/>
        </authorList>
    </citation>
    <scope>NUCLEOTIDE SEQUENCE</scope>
    <source>
        <strain evidence="9">D2Q-11</strain>
    </source>
</reference>
<keyword evidence="10" id="KW-1185">Reference proteome</keyword>
<keyword evidence="3" id="KW-1003">Cell membrane</keyword>
<feature type="transmembrane region" description="Helical" evidence="7">
    <location>
        <begin position="65"/>
        <end position="84"/>
    </location>
</feature>
<evidence type="ECO:0000256" key="4">
    <source>
        <dbReference type="ARBA" id="ARBA00022692"/>
    </source>
</evidence>
<dbReference type="EMBL" id="WSFT01000031">
    <property type="protein sequence ID" value="MBS4538389.1"/>
    <property type="molecule type" value="Genomic_DNA"/>
</dbReference>
<evidence type="ECO:0000256" key="3">
    <source>
        <dbReference type="ARBA" id="ARBA00022475"/>
    </source>
</evidence>